<feature type="compositionally biased region" description="Basic residues" evidence="1">
    <location>
        <begin position="200"/>
        <end position="216"/>
    </location>
</feature>
<dbReference type="STRING" id="5486.A0A367XW35"/>
<feature type="region of interest" description="Disordered" evidence="1">
    <location>
        <begin position="309"/>
        <end position="407"/>
    </location>
</feature>
<feature type="compositionally biased region" description="Low complexity" evidence="1">
    <location>
        <begin position="82"/>
        <end position="91"/>
    </location>
</feature>
<evidence type="ECO:0000256" key="1">
    <source>
        <dbReference type="SAM" id="MobiDB-lite"/>
    </source>
</evidence>
<gene>
    <name evidence="2" type="ORF">Cantr_06316</name>
</gene>
<organism evidence="2 3">
    <name type="scientific">Candida viswanathii</name>
    <dbReference type="NCBI Taxonomy" id="5486"/>
    <lineage>
        <taxon>Eukaryota</taxon>
        <taxon>Fungi</taxon>
        <taxon>Dikarya</taxon>
        <taxon>Ascomycota</taxon>
        <taxon>Saccharomycotina</taxon>
        <taxon>Pichiomycetes</taxon>
        <taxon>Debaryomycetaceae</taxon>
        <taxon>Candida/Lodderomyces clade</taxon>
        <taxon>Candida</taxon>
    </lineage>
</organism>
<protein>
    <recommendedName>
        <fullName evidence="4">Protein PAL1</fullName>
    </recommendedName>
</protein>
<reference evidence="2 3" key="1">
    <citation type="submission" date="2018-06" db="EMBL/GenBank/DDBJ databases">
        <title>Whole genome sequencing of Candida tropicalis (genome annotated by CSBL at Korea University).</title>
        <authorList>
            <person name="Ahn J."/>
        </authorList>
    </citation>
    <scope>NUCLEOTIDE SEQUENCE [LARGE SCALE GENOMIC DNA]</scope>
    <source>
        <strain evidence="2 3">ATCC 20962</strain>
    </source>
</reference>
<keyword evidence="3" id="KW-1185">Reference proteome</keyword>
<proteinExistence type="predicted"/>
<dbReference type="GO" id="GO:0005737">
    <property type="term" value="C:cytoplasm"/>
    <property type="evidence" value="ECO:0007669"/>
    <property type="project" value="TreeGrafter"/>
</dbReference>
<evidence type="ECO:0000313" key="2">
    <source>
        <dbReference type="EMBL" id="RCK57794.1"/>
    </source>
</evidence>
<dbReference type="Proteomes" id="UP000253472">
    <property type="component" value="Unassembled WGS sequence"/>
</dbReference>
<feature type="compositionally biased region" description="Basic and acidic residues" evidence="1">
    <location>
        <begin position="217"/>
        <end position="229"/>
    </location>
</feature>
<evidence type="ECO:0008006" key="4">
    <source>
        <dbReference type="Google" id="ProtNLM"/>
    </source>
</evidence>
<dbReference type="Pfam" id="PF08316">
    <property type="entry name" value="Pal1"/>
    <property type="match status" value="1"/>
</dbReference>
<dbReference type="AlphaFoldDB" id="A0A367XW35"/>
<name>A0A367XW35_9ASCO</name>
<feature type="compositionally biased region" description="Basic and acidic residues" evidence="1">
    <location>
        <begin position="146"/>
        <end position="199"/>
    </location>
</feature>
<dbReference type="InterPro" id="IPR013226">
    <property type="entry name" value="Pal1"/>
</dbReference>
<sequence length="420" mass="46813">MSYLQQHYSQPLYQSVQTQPRSNNPFRSHIQNQSRSNTVSPNLEQSPNSDIIGFYENGGGGGSTEYFPSPAAPPRFNRADSDSSVNYSSNNPFASEMENSPQRQNLARQSNNAPRRQQQAPPPRPPKEYNAPPPPYTPSDGSSGYPKEKESRSTSEHRSRERPRDEHRSRDRPRDEHRSRDRPKDSSERPRDRDRDREHRSHRSHHKSSSSSKKKSQPKEAVKPKNMDTIDKLDVTGFVGMHHDGPFDACTRFRNINESKSPVNAFPIDGPNNSISGAAAGVDHFNMVFGNYDNESDVASKQTVMNFDSNTKGPTVHGPTTAGLGTTTFVDGAPAPKALENSNSVNSSNGLGRKKSLVQRLRNNSDSNSRRSSSDALRVASPEPPRRGSLNTLDLDEDDDLKPPASNSFIRRVKSLKVRR</sequence>
<feature type="compositionally biased region" description="Polar residues" evidence="1">
    <location>
        <begin position="1"/>
        <end position="49"/>
    </location>
</feature>
<evidence type="ECO:0000313" key="3">
    <source>
        <dbReference type="Proteomes" id="UP000253472"/>
    </source>
</evidence>
<dbReference type="OrthoDB" id="5352132at2759"/>
<feature type="compositionally biased region" description="Polar residues" evidence="1">
    <location>
        <begin position="97"/>
        <end position="112"/>
    </location>
</feature>
<comment type="caution">
    <text evidence="2">The sequence shown here is derived from an EMBL/GenBank/DDBJ whole genome shotgun (WGS) entry which is preliminary data.</text>
</comment>
<feature type="region of interest" description="Disordered" evidence="1">
    <location>
        <begin position="1"/>
        <end position="229"/>
    </location>
</feature>
<accession>A0A367XW35</accession>
<dbReference type="PANTHER" id="PTHR28307">
    <property type="entry name" value="PROTEIN PAL1"/>
    <property type="match status" value="1"/>
</dbReference>
<dbReference type="PANTHER" id="PTHR28307:SF2">
    <property type="entry name" value="PROTEIN PAL1"/>
    <property type="match status" value="1"/>
</dbReference>
<dbReference type="EMBL" id="QLNQ01000028">
    <property type="protein sequence ID" value="RCK57794.1"/>
    <property type="molecule type" value="Genomic_DNA"/>
</dbReference>